<evidence type="ECO:0000259" key="3">
    <source>
        <dbReference type="SMART" id="SM01007"/>
    </source>
</evidence>
<dbReference type="EMBL" id="CP012600">
    <property type="protein sequence ID" value="ALC83005.1"/>
    <property type="molecule type" value="Genomic_DNA"/>
</dbReference>
<reference evidence="5" key="1">
    <citation type="submission" date="2015-08" db="EMBL/GenBank/DDBJ databases">
        <title>Genome sequencing project for genomic taxonomy and phylogenomics of Bacillus-like bacteria.</title>
        <authorList>
            <person name="Liu B."/>
            <person name="Wang J."/>
            <person name="Zhu Y."/>
            <person name="Liu G."/>
            <person name="Chen Q."/>
            <person name="Chen Z."/>
            <person name="Lan J."/>
            <person name="Che J."/>
            <person name="Ge C."/>
            <person name="Shi H."/>
            <person name="Pan Z."/>
            <person name="Liu X."/>
        </authorList>
    </citation>
    <scope>NUCLEOTIDE SEQUENCE [LARGE SCALE GENOMIC DNA]</scope>
    <source>
        <strain evidence="5">FJAT-4402</strain>
    </source>
</reference>
<proteinExistence type="predicted"/>
<dbReference type="InterPro" id="IPR001303">
    <property type="entry name" value="Aldolase_II/adducin_N"/>
</dbReference>
<name>A0A0M4FW91_9BACI</name>
<feature type="domain" description="Class II aldolase/adducin N-terminal" evidence="3">
    <location>
        <begin position="8"/>
        <end position="191"/>
    </location>
</feature>
<dbReference type="RefSeq" id="WP_053604831.1">
    <property type="nucleotide sequence ID" value="NZ_CP012600.1"/>
</dbReference>
<dbReference type="PANTHER" id="PTHR22789">
    <property type="entry name" value="FUCULOSE PHOSPHATE ALDOLASE"/>
    <property type="match status" value="1"/>
</dbReference>
<dbReference type="NCBIfam" id="NF004979">
    <property type="entry name" value="PRK06357.1"/>
    <property type="match status" value="1"/>
</dbReference>
<dbReference type="InterPro" id="IPR036409">
    <property type="entry name" value="Aldolase_II/adducin_N_sf"/>
</dbReference>
<dbReference type="InterPro" id="IPR050197">
    <property type="entry name" value="Aldolase_class_II_sugar_metab"/>
</dbReference>
<dbReference type="OrthoDB" id="9794581at2"/>
<dbReference type="PANTHER" id="PTHR22789:SF0">
    <property type="entry name" value="3-OXO-TETRONATE 4-PHOSPHATE DECARBOXYLASE-RELATED"/>
    <property type="match status" value="1"/>
</dbReference>
<dbReference type="Proteomes" id="UP000067625">
    <property type="component" value="Chromosome"/>
</dbReference>
<dbReference type="Pfam" id="PF00596">
    <property type="entry name" value="Aldolase_II"/>
    <property type="match status" value="1"/>
</dbReference>
<dbReference type="PATRIC" id="fig|1441095.3.peg.3661"/>
<evidence type="ECO:0000256" key="1">
    <source>
        <dbReference type="ARBA" id="ARBA00022723"/>
    </source>
</evidence>
<dbReference type="Gene3D" id="3.40.225.10">
    <property type="entry name" value="Class II aldolase/adducin N-terminal domain"/>
    <property type="match status" value="1"/>
</dbReference>
<evidence type="ECO:0000256" key="2">
    <source>
        <dbReference type="ARBA" id="ARBA00023239"/>
    </source>
</evidence>
<dbReference type="SMART" id="SM01007">
    <property type="entry name" value="Aldolase_II"/>
    <property type="match status" value="1"/>
</dbReference>
<gene>
    <name evidence="4" type="ORF">AM592_16540</name>
</gene>
<reference evidence="4 5" key="2">
    <citation type="journal article" date="2016" name="Int. J. Syst. Evol. Microbiol.">
        <title>Bacillus gobiensis sp. nov., isolated from a soil sample.</title>
        <authorList>
            <person name="Liu B."/>
            <person name="Liu G.H."/>
            <person name="Cetin S."/>
            <person name="Schumann P."/>
            <person name="Pan Z.Z."/>
            <person name="Chen Q.Q."/>
        </authorList>
    </citation>
    <scope>NUCLEOTIDE SEQUENCE [LARGE SCALE GENOMIC DNA]</scope>
    <source>
        <strain evidence="4 5">FJAT-4402</strain>
    </source>
</reference>
<keyword evidence="2" id="KW-0456">Lyase</keyword>
<evidence type="ECO:0000313" key="5">
    <source>
        <dbReference type="Proteomes" id="UP000067625"/>
    </source>
</evidence>
<dbReference type="GO" id="GO:0005829">
    <property type="term" value="C:cytosol"/>
    <property type="evidence" value="ECO:0007669"/>
    <property type="project" value="TreeGrafter"/>
</dbReference>
<dbReference type="SUPFAM" id="SSF53639">
    <property type="entry name" value="AraD/HMP-PK domain-like"/>
    <property type="match status" value="1"/>
</dbReference>
<keyword evidence="1" id="KW-0479">Metal-binding</keyword>
<dbReference type="GO" id="GO:0046872">
    <property type="term" value="F:metal ion binding"/>
    <property type="evidence" value="ECO:0007669"/>
    <property type="project" value="UniProtKB-KW"/>
</dbReference>
<dbReference type="STRING" id="1441095.AM592_16540"/>
<keyword evidence="5" id="KW-1185">Reference proteome</keyword>
<sequence>MLYRKEREDLCKVVKLMFDRFETNAAGGNVSVRMNEEHIIMTPTLMSQQKFCDLKPFEILVVDMNEQKVEGEGNITREINMHMACYKSRPDIGCVLHSHPRESLVFATVGMDLPNLTEATQKLGHIPTLPFAPATSRELADIVRDYLSTLAHRPVPFAMLLNKHGILVLDKTLHKAYDMLERIEYNSYVASKALVFEALNIKKMKKEAYNYNLEE</sequence>
<protein>
    <recommendedName>
        <fullName evidence="3">Class II aldolase/adducin N-terminal domain-containing protein</fullName>
    </recommendedName>
</protein>
<dbReference type="GO" id="GO:0019323">
    <property type="term" value="P:pentose catabolic process"/>
    <property type="evidence" value="ECO:0007669"/>
    <property type="project" value="TreeGrafter"/>
</dbReference>
<dbReference type="GO" id="GO:0016832">
    <property type="term" value="F:aldehyde-lyase activity"/>
    <property type="evidence" value="ECO:0007669"/>
    <property type="project" value="TreeGrafter"/>
</dbReference>
<accession>A0A0M4FW91</accession>
<evidence type="ECO:0000313" key="4">
    <source>
        <dbReference type="EMBL" id="ALC83005.1"/>
    </source>
</evidence>
<dbReference type="AlphaFoldDB" id="A0A0M4FW91"/>
<organism evidence="4 5">
    <name type="scientific">Bacillus gobiensis</name>
    <dbReference type="NCBI Taxonomy" id="1441095"/>
    <lineage>
        <taxon>Bacteria</taxon>
        <taxon>Bacillati</taxon>
        <taxon>Bacillota</taxon>
        <taxon>Bacilli</taxon>
        <taxon>Bacillales</taxon>
        <taxon>Bacillaceae</taxon>
        <taxon>Bacillus</taxon>
    </lineage>
</organism>